<feature type="transmembrane region" description="Helical" evidence="1">
    <location>
        <begin position="166"/>
        <end position="188"/>
    </location>
</feature>
<keyword evidence="3" id="KW-1185">Reference proteome</keyword>
<accession>G3CAV9</accession>
<evidence type="ECO:0000256" key="1">
    <source>
        <dbReference type="SAM" id="Phobius"/>
    </source>
</evidence>
<organism evidence="2 3">
    <name type="scientific">Aeropyrum pernix ovoid virus 1</name>
    <name type="common">APOV1</name>
    <dbReference type="NCBI Taxonomy" id="1032474"/>
    <lineage>
        <taxon>Viruses</taxon>
        <taxon>Viruses incertae sedis</taxon>
        <taxon>Guttaviridae</taxon>
        <taxon>Betaguttavirus</taxon>
    </lineage>
</organism>
<evidence type="ECO:0000313" key="3">
    <source>
        <dbReference type="Proteomes" id="UP000008911"/>
    </source>
</evidence>
<organismHost>
    <name type="scientific">Aeropyrum pernix</name>
    <dbReference type="NCBI Taxonomy" id="56636"/>
</organismHost>
<dbReference type="RefSeq" id="YP_009177668.1">
    <property type="nucleotide sequence ID" value="NC_028256.1"/>
</dbReference>
<keyword evidence="1" id="KW-0472">Membrane</keyword>
<protein>
    <submittedName>
        <fullName evidence="2">Uncharacterized protein</fullName>
    </submittedName>
</protein>
<keyword evidence="1" id="KW-1133">Transmembrane helix</keyword>
<dbReference type="Proteomes" id="UP000008911">
    <property type="component" value="Segment"/>
</dbReference>
<proteinExistence type="predicted"/>
<reference evidence="2 3" key="1">
    <citation type="journal article" date="2011" name="J. Bacteriol.">
        <title>Provirus Induction in Hyperthermophilic Archaea: Characterization of Aeropyrum pernix Spindle-Shaped Virus 1 and Aeropyrum pernix Ovoid Virus 1.</title>
        <authorList>
            <person name="Mochizuki T."/>
            <person name="Sako Y."/>
            <person name="Prangishvili D."/>
        </authorList>
    </citation>
    <scope>NUCLEOTIDE SEQUENCE [LARGE SCALE GENOMIC DNA]</scope>
</reference>
<keyword evidence="1" id="KW-0812">Transmembrane</keyword>
<sequence>MAAYGLPSVDELAVIALLLSIGLLAVIMGAIIGESLARASGVGGRRPRPAVLLVKSPLEVELKDRVIETTRGDLIVRDGKELLVYRKPEGVKPVEVRLGRKTVKAYLVDSKREVFYTIPEKVEARVGDGSVKLHPAMVDPKTLAEYIASKSLEKLLKPMRVGSLEAVLYMALGGLMVLLMIFFVLPMLGYQVSIGGGGVFG</sequence>
<dbReference type="KEGG" id="vg:26131614"/>
<name>G3CAV9_APOV1</name>
<dbReference type="EMBL" id="HE580237">
    <property type="protein sequence ID" value="CCD22158.1"/>
    <property type="molecule type" value="Genomic_DNA"/>
</dbReference>
<evidence type="ECO:0000313" key="2">
    <source>
        <dbReference type="EMBL" id="CCD22158.1"/>
    </source>
</evidence>
<dbReference type="GeneID" id="26131614"/>
<feature type="transmembrane region" description="Helical" evidence="1">
    <location>
        <begin position="12"/>
        <end position="37"/>
    </location>
</feature>